<dbReference type="CDD" id="cd00408">
    <property type="entry name" value="DHDPS-like"/>
    <property type="match status" value="1"/>
</dbReference>
<evidence type="ECO:0000313" key="4">
    <source>
        <dbReference type="Proteomes" id="UP000308092"/>
    </source>
</evidence>
<gene>
    <name evidence="3" type="ORF">EYZ11_006196</name>
</gene>
<evidence type="ECO:0000256" key="1">
    <source>
        <dbReference type="ARBA" id="ARBA00023239"/>
    </source>
</evidence>
<dbReference type="PANTHER" id="PTHR12128">
    <property type="entry name" value="DIHYDRODIPICOLINATE SYNTHASE"/>
    <property type="match status" value="1"/>
</dbReference>
<proteinExistence type="predicted"/>
<dbReference type="STRING" id="1220188.A0A4S3JGG2"/>
<dbReference type="SUPFAM" id="SSF51569">
    <property type="entry name" value="Aldolase"/>
    <property type="match status" value="1"/>
</dbReference>
<protein>
    <submittedName>
        <fullName evidence="3">Uncharacterized protein</fullName>
    </submittedName>
</protein>
<dbReference type="PANTHER" id="PTHR12128:SF66">
    <property type="entry name" value="4-HYDROXY-2-OXOGLUTARATE ALDOLASE, MITOCHONDRIAL"/>
    <property type="match status" value="1"/>
</dbReference>
<evidence type="ECO:0000313" key="3">
    <source>
        <dbReference type="EMBL" id="THC94320.1"/>
    </source>
</evidence>
<feature type="compositionally biased region" description="Polar residues" evidence="2">
    <location>
        <begin position="1"/>
        <end position="19"/>
    </location>
</feature>
<dbReference type="VEuPathDB" id="FungiDB:EYZ11_006196"/>
<sequence>MSLPLRSSTGELENNSNVLSEADKIDPPPDVYPPPPPPLCQFDSSIEAFQFLQRFARDNGFAVVKRRSKKRPGSDDVHYITVENLLGVESVHVPSYTWFKSDNSQTLDWDLQERHLEFLIRSGLHGIVIAGANGEAATLSTEEKTKLLRLTRSIAKRLGRADLPITCGTYGGCTRSIIQDTRVAADAGANFVLVLAPFFHFALDSATVVAFFQEVADASPIPVVIYNYPGMVNGLNVNWKMLEILGEHPNIVAAKLTCGTISSVTRTAAKFGPGLDTADPAFVTLAGQSDCLANLYPKTCMEIFDLYNSGKRAEAEDLQRRLAVVEYEFVKGGINGTKWVVAKYLGYPEENSRCRRPHPQFLDVEKREWIVKQVHPLKEAEDIIVARHN</sequence>
<dbReference type="EMBL" id="SOSA01000214">
    <property type="protein sequence ID" value="THC94320.1"/>
    <property type="molecule type" value="Genomic_DNA"/>
</dbReference>
<dbReference type="SMART" id="SM01130">
    <property type="entry name" value="DHDPS"/>
    <property type="match status" value="1"/>
</dbReference>
<name>A0A4S3JGG2_9EURO</name>
<accession>A0A4S3JGG2</accession>
<organism evidence="3 4">
    <name type="scientific">Aspergillus tanneri</name>
    <dbReference type="NCBI Taxonomy" id="1220188"/>
    <lineage>
        <taxon>Eukaryota</taxon>
        <taxon>Fungi</taxon>
        <taxon>Dikarya</taxon>
        <taxon>Ascomycota</taxon>
        <taxon>Pezizomycotina</taxon>
        <taxon>Eurotiomycetes</taxon>
        <taxon>Eurotiomycetidae</taxon>
        <taxon>Eurotiales</taxon>
        <taxon>Aspergillaceae</taxon>
        <taxon>Aspergillus</taxon>
        <taxon>Aspergillus subgen. Circumdati</taxon>
    </lineage>
</organism>
<comment type="caution">
    <text evidence="3">The sequence shown here is derived from an EMBL/GenBank/DDBJ whole genome shotgun (WGS) entry which is preliminary data.</text>
</comment>
<reference evidence="3 4" key="1">
    <citation type="submission" date="2019-03" db="EMBL/GenBank/DDBJ databases">
        <title>The genome sequence of a newly discovered highly antifungal drug resistant Aspergillus species, Aspergillus tanneri NIH 1004.</title>
        <authorList>
            <person name="Mounaud S."/>
            <person name="Singh I."/>
            <person name="Joardar V."/>
            <person name="Pakala S."/>
            <person name="Pakala S."/>
            <person name="Venepally P."/>
            <person name="Hoover J."/>
            <person name="Nierman W."/>
            <person name="Chung J."/>
            <person name="Losada L."/>
        </authorList>
    </citation>
    <scope>NUCLEOTIDE SEQUENCE [LARGE SCALE GENOMIC DNA]</scope>
    <source>
        <strain evidence="3 4">NIH1004</strain>
    </source>
</reference>
<dbReference type="Pfam" id="PF00701">
    <property type="entry name" value="DHDPS"/>
    <property type="match status" value="1"/>
</dbReference>
<dbReference type="GO" id="GO:0008840">
    <property type="term" value="F:4-hydroxy-tetrahydrodipicolinate synthase activity"/>
    <property type="evidence" value="ECO:0007669"/>
    <property type="project" value="TreeGrafter"/>
</dbReference>
<feature type="region of interest" description="Disordered" evidence="2">
    <location>
        <begin position="1"/>
        <end position="35"/>
    </location>
</feature>
<dbReference type="AlphaFoldDB" id="A0A4S3JGG2"/>
<dbReference type="Proteomes" id="UP000308092">
    <property type="component" value="Unassembled WGS sequence"/>
</dbReference>
<keyword evidence="1" id="KW-0456">Lyase</keyword>
<dbReference type="Gene3D" id="3.20.20.70">
    <property type="entry name" value="Aldolase class I"/>
    <property type="match status" value="1"/>
</dbReference>
<keyword evidence="4" id="KW-1185">Reference proteome</keyword>
<dbReference type="PRINTS" id="PR00146">
    <property type="entry name" value="DHPICSNTHASE"/>
</dbReference>
<dbReference type="InterPro" id="IPR013785">
    <property type="entry name" value="Aldolase_TIM"/>
</dbReference>
<evidence type="ECO:0000256" key="2">
    <source>
        <dbReference type="SAM" id="MobiDB-lite"/>
    </source>
</evidence>
<dbReference type="InterPro" id="IPR002220">
    <property type="entry name" value="DapA-like"/>
</dbReference>